<dbReference type="GO" id="GO:0044205">
    <property type="term" value="P:'de novo' UMP biosynthetic process"/>
    <property type="evidence" value="ECO:0007669"/>
    <property type="project" value="UniProtKB-UniRule"/>
</dbReference>
<dbReference type="Gene3D" id="3.20.20.140">
    <property type="entry name" value="Metal-dependent hydrolases"/>
    <property type="match status" value="1"/>
</dbReference>
<comment type="function">
    <text evidence="1 6">Catalyzes the reversible cyclization of carbamoyl aspartate to dihydroorotate.</text>
</comment>
<evidence type="ECO:0000256" key="6">
    <source>
        <dbReference type="HAMAP-Rule" id="MF_00220"/>
    </source>
</evidence>
<dbReference type="RefSeq" id="WP_407656602.1">
    <property type="nucleotide sequence ID" value="NZ_FZOC01000003.1"/>
</dbReference>
<protein>
    <recommendedName>
        <fullName evidence="6">Dihydroorotase</fullName>
        <shortName evidence="6">DHOase</shortName>
        <ecNumber evidence="6">3.5.2.3</ecNumber>
    </recommendedName>
</protein>
<dbReference type="PROSITE" id="PS00483">
    <property type="entry name" value="DIHYDROOROTASE_2"/>
    <property type="match status" value="1"/>
</dbReference>
<evidence type="ECO:0000256" key="3">
    <source>
        <dbReference type="ARBA" id="ARBA00022723"/>
    </source>
</evidence>
<feature type="domain" description="Dihydroorotase catalytic" evidence="7">
    <location>
        <begin position="67"/>
        <end position="256"/>
    </location>
</feature>
<dbReference type="GO" id="GO:0004038">
    <property type="term" value="F:allantoinase activity"/>
    <property type="evidence" value="ECO:0007669"/>
    <property type="project" value="TreeGrafter"/>
</dbReference>
<evidence type="ECO:0000259" key="7">
    <source>
        <dbReference type="Pfam" id="PF12890"/>
    </source>
</evidence>
<dbReference type="InterPro" id="IPR011059">
    <property type="entry name" value="Metal-dep_hydrolase_composite"/>
</dbReference>
<comment type="catalytic activity">
    <reaction evidence="6">
        <text>(S)-dihydroorotate + H2O = N-carbamoyl-L-aspartate + H(+)</text>
        <dbReference type="Rhea" id="RHEA:24296"/>
        <dbReference type="ChEBI" id="CHEBI:15377"/>
        <dbReference type="ChEBI" id="CHEBI:15378"/>
        <dbReference type="ChEBI" id="CHEBI:30864"/>
        <dbReference type="ChEBI" id="CHEBI:32814"/>
        <dbReference type="EC" id="3.5.2.3"/>
    </reaction>
</comment>
<gene>
    <name evidence="6" type="primary">pyrC</name>
    <name evidence="8" type="ORF">SAMN04488503_1587</name>
</gene>
<dbReference type="AlphaFoldDB" id="A0A238ZT77"/>
<feature type="binding site" evidence="6">
    <location>
        <position position="172"/>
    </location>
    <ligand>
        <name>Zn(2+)</name>
        <dbReference type="ChEBI" id="CHEBI:29105"/>
        <label>2</label>
    </ligand>
</feature>
<dbReference type="GO" id="GO:0008270">
    <property type="term" value="F:zinc ion binding"/>
    <property type="evidence" value="ECO:0007669"/>
    <property type="project" value="UniProtKB-UniRule"/>
</dbReference>
<evidence type="ECO:0000313" key="9">
    <source>
        <dbReference type="Proteomes" id="UP000198324"/>
    </source>
</evidence>
<feature type="binding site" evidence="6">
    <location>
        <position position="199"/>
    </location>
    <ligand>
        <name>Zn(2+)</name>
        <dbReference type="ChEBI" id="CHEBI:29105"/>
        <label>2</label>
    </ligand>
</feature>
<feature type="binding site" evidence="6">
    <location>
        <position position="325"/>
    </location>
    <ligand>
        <name>Zn(2+)</name>
        <dbReference type="ChEBI" id="CHEBI:29105"/>
        <label>1</label>
    </ligand>
</feature>
<comment type="caution">
    <text evidence="6">Lacks conserved residue(s) required for the propagation of feature annotation.</text>
</comment>
<sequence>MSENMKKIDLAVRGALWLGPVKAQGKAGKPRKGGQLVDVFVAKGKVVALVPAGSLDLRAAKEIDALGRVLLPSLTDAHVHLREPGQEYKEDIASGLCAAAHGGFGNIMCMANTSPVNDSASITEFMLEQARKSWPHGPRLFPIGALTKGLKGQELAPMAELKDAGCAAFSNDGRPVESTELFRRAMEYASDLGRVVIDHCEDPYLAPAAGMNEGETSSRLGLPAQPDVAEAVQVARDVLLAEYLGVPVHLAHISCERSVALIRFAKARGVDVTAETCPHYLILTETEAEGFSALAKVSPPLRTRADVDALIEALADGAVDMLATDHAPHAAHEKEVEFDQAPCGISGLDTALATTWELVRAGRLPYDAFIRAWTTAPCARFGLPVNAFNPGDPADFLLFDQDAEWVVGPDTMKSRSANTPLLGRRLRGRVAAHFLAGKMVVGGLTAGA</sequence>
<dbReference type="GO" id="GO:0006145">
    <property type="term" value="P:purine nucleobase catabolic process"/>
    <property type="evidence" value="ECO:0007669"/>
    <property type="project" value="TreeGrafter"/>
</dbReference>
<name>A0A238ZT77_9BACT</name>
<keyword evidence="3 6" id="KW-0479">Metal-binding</keyword>
<evidence type="ECO:0000256" key="5">
    <source>
        <dbReference type="ARBA" id="ARBA00022975"/>
    </source>
</evidence>
<dbReference type="InterPro" id="IPR050138">
    <property type="entry name" value="DHOase/Allantoinase_Hydrolase"/>
</dbReference>
<comment type="pathway">
    <text evidence="6">Pyrimidine metabolism; UMP biosynthesis via de novo pathway; (S)-dihydroorotate from bicarbonate: step 3/3.</text>
</comment>
<feature type="binding site" evidence="6">
    <location>
        <position position="329"/>
    </location>
    <ligand>
        <name>substrate</name>
    </ligand>
</feature>
<feature type="binding site" evidence="6">
    <location>
        <position position="252"/>
    </location>
    <ligand>
        <name>Zn(2+)</name>
        <dbReference type="ChEBI" id="CHEBI:29105"/>
        <label>2</label>
    </ligand>
</feature>
<keyword evidence="6" id="KW-0862">Zinc</keyword>
<dbReference type="SUPFAM" id="SSF51338">
    <property type="entry name" value="Composite domain of metallo-dependent hydrolases"/>
    <property type="match status" value="1"/>
</dbReference>
<evidence type="ECO:0000256" key="2">
    <source>
        <dbReference type="ARBA" id="ARBA00010286"/>
    </source>
</evidence>
<feature type="binding site" evidence="6">
    <location>
        <begin position="80"/>
        <end position="82"/>
    </location>
    <ligand>
        <name>substrate</name>
    </ligand>
</feature>
<feature type="binding site" evidence="6">
    <location>
        <position position="80"/>
    </location>
    <ligand>
        <name>Zn(2+)</name>
        <dbReference type="ChEBI" id="CHEBI:29105"/>
        <label>1</label>
    </ligand>
</feature>
<dbReference type="InterPro" id="IPR004722">
    <property type="entry name" value="DHOase"/>
</dbReference>
<dbReference type="Gene3D" id="2.30.40.10">
    <property type="entry name" value="Urease, subunit C, domain 1"/>
    <property type="match status" value="1"/>
</dbReference>
<comment type="similarity">
    <text evidence="2 6">Belongs to the metallo-dependent hydrolases superfamily. DHOase family. Class I DHOase subfamily.</text>
</comment>
<dbReference type="UniPathway" id="UPA00070">
    <property type="reaction ID" value="UER00117"/>
</dbReference>
<dbReference type="PROSITE" id="PS00482">
    <property type="entry name" value="DIHYDROOROTASE_1"/>
    <property type="match status" value="1"/>
</dbReference>
<evidence type="ECO:0000256" key="1">
    <source>
        <dbReference type="ARBA" id="ARBA00002368"/>
    </source>
</evidence>
<keyword evidence="4 6" id="KW-0378">Hydrolase</keyword>
<dbReference type="PANTHER" id="PTHR43668:SF2">
    <property type="entry name" value="ALLANTOINASE"/>
    <property type="match status" value="1"/>
</dbReference>
<dbReference type="InterPro" id="IPR032466">
    <property type="entry name" value="Metal_Hydrolase"/>
</dbReference>
<dbReference type="CDD" id="cd01317">
    <property type="entry name" value="DHOase_IIa"/>
    <property type="match status" value="1"/>
</dbReference>
<feature type="active site" evidence="6">
    <location>
        <position position="325"/>
    </location>
</feature>
<dbReference type="GO" id="GO:0005737">
    <property type="term" value="C:cytoplasm"/>
    <property type="evidence" value="ECO:0007669"/>
    <property type="project" value="TreeGrafter"/>
</dbReference>
<keyword evidence="5 6" id="KW-0665">Pyrimidine biosynthesis</keyword>
<dbReference type="InterPro" id="IPR002195">
    <property type="entry name" value="Dihydroorotase_CS"/>
</dbReference>
<dbReference type="NCBIfam" id="TIGR00857">
    <property type="entry name" value="pyrC_multi"/>
    <property type="match status" value="1"/>
</dbReference>
<proteinExistence type="inferred from homology"/>
<comment type="cofactor">
    <cofactor evidence="6">
        <name>Zn(2+)</name>
        <dbReference type="ChEBI" id="CHEBI:29105"/>
    </cofactor>
    <text evidence="6">Binds 2 Zn(2+) ions per subunit.</text>
</comment>
<keyword evidence="9" id="KW-1185">Reference proteome</keyword>
<reference evidence="8 9" key="1">
    <citation type="submission" date="2017-06" db="EMBL/GenBank/DDBJ databases">
        <authorList>
            <person name="Kim H.J."/>
            <person name="Triplett B.A."/>
        </authorList>
    </citation>
    <scope>NUCLEOTIDE SEQUENCE [LARGE SCALE GENOMIC DNA]</scope>
    <source>
        <strain evidence="8 9">DSM 13116</strain>
    </source>
</reference>
<dbReference type="EC" id="3.5.2.3" evidence="6"/>
<evidence type="ECO:0000313" key="8">
    <source>
        <dbReference type="EMBL" id="SNR86535.1"/>
    </source>
</evidence>
<accession>A0A238ZT77</accession>
<feature type="binding site" evidence="6">
    <location>
        <position position="172"/>
    </location>
    <ligand>
        <name>Zn(2+)</name>
        <dbReference type="ChEBI" id="CHEBI:29105"/>
        <label>1</label>
    </ligand>
</feature>
<evidence type="ECO:0000256" key="4">
    <source>
        <dbReference type="ARBA" id="ARBA00022801"/>
    </source>
</evidence>
<dbReference type="GO" id="GO:0004151">
    <property type="term" value="F:dihydroorotase activity"/>
    <property type="evidence" value="ECO:0007669"/>
    <property type="project" value="UniProtKB-UniRule"/>
</dbReference>
<organism evidence="8 9">
    <name type="scientific">Humidesulfovibrio mexicanus</name>
    <dbReference type="NCBI Taxonomy" id="147047"/>
    <lineage>
        <taxon>Bacteria</taxon>
        <taxon>Pseudomonadati</taxon>
        <taxon>Thermodesulfobacteriota</taxon>
        <taxon>Desulfovibrionia</taxon>
        <taxon>Desulfovibrionales</taxon>
        <taxon>Desulfovibrionaceae</taxon>
        <taxon>Humidesulfovibrio</taxon>
    </lineage>
</organism>
<feature type="binding site" evidence="6">
    <location>
        <position position="78"/>
    </location>
    <ligand>
        <name>Zn(2+)</name>
        <dbReference type="ChEBI" id="CHEBI:29105"/>
        <label>1</label>
    </ligand>
</feature>
<dbReference type="PANTHER" id="PTHR43668">
    <property type="entry name" value="ALLANTOINASE"/>
    <property type="match status" value="1"/>
</dbReference>
<dbReference type="HAMAP" id="MF_00220_B">
    <property type="entry name" value="PyrC_classI_B"/>
    <property type="match status" value="1"/>
</dbReference>
<dbReference type="SUPFAM" id="SSF51556">
    <property type="entry name" value="Metallo-dependent hydrolases"/>
    <property type="match status" value="1"/>
</dbReference>
<dbReference type="Proteomes" id="UP000198324">
    <property type="component" value="Unassembled WGS sequence"/>
</dbReference>
<feature type="binding site" evidence="6">
    <location>
        <position position="112"/>
    </location>
    <ligand>
        <name>substrate</name>
    </ligand>
</feature>
<dbReference type="Pfam" id="PF12890">
    <property type="entry name" value="DHOase"/>
    <property type="match status" value="1"/>
</dbReference>
<dbReference type="InterPro" id="IPR024403">
    <property type="entry name" value="DHOase_cat"/>
</dbReference>
<dbReference type="EMBL" id="FZOC01000003">
    <property type="protein sequence ID" value="SNR86535.1"/>
    <property type="molecule type" value="Genomic_DNA"/>
</dbReference>